<keyword evidence="5" id="KW-0732">Signal</keyword>
<dbReference type="GO" id="GO:0005777">
    <property type="term" value="C:peroxisome"/>
    <property type="evidence" value="ECO:0007669"/>
    <property type="project" value="UniProtKB-SubCell"/>
</dbReference>
<dbReference type="eggNOG" id="ENOG502S0NN">
    <property type="taxonomic scope" value="Eukaryota"/>
</dbReference>
<comment type="subcellular location">
    <subcellularLocation>
        <location evidence="1">Peroxisome</location>
    </subcellularLocation>
</comment>
<dbReference type="InterPro" id="IPR029058">
    <property type="entry name" value="AB_hydrolase_fold"/>
</dbReference>
<evidence type="ECO:0000313" key="8">
    <source>
        <dbReference type="Proteomes" id="UP000016935"/>
    </source>
</evidence>
<dbReference type="OrthoDB" id="190201at2759"/>
<reference evidence="7 8" key="2">
    <citation type="journal article" date="2013" name="PLoS Genet.">
        <title>Comparative genome structure, secondary metabolite, and effector coding capacity across Cochliobolus pathogens.</title>
        <authorList>
            <person name="Condon B.J."/>
            <person name="Leng Y."/>
            <person name="Wu D."/>
            <person name="Bushley K.E."/>
            <person name="Ohm R.A."/>
            <person name="Otillar R."/>
            <person name="Martin J."/>
            <person name="Schackwitz W."/>
            <person name="Grimwood J."/>
            <person name="MohdZainudin N."/>
            <person name="Xue C."/>
            <person name="Wang R."/>
            <person name="Manning V.A."/>
            <person name="Dhillon B."/>
            <person name="Tu Z.J."/>
            <person name="Steffenson B.J."/>
            <person name="Salamov A."/>
            <person name="Sun H."/>
            <person name="Lowry S."/>
            <person name="LaButti K."/>
            <person name="Han J."/>
            <person name="Copeland A."/>
            <person name="Lindquist E."/>
            <person name="Barry K."/>
            <person name="Schmutz J."/>
            <person name="Baker S.E."/>
            <person name="Ciuffetti L.M."/>
            <person name="Grigoriev I.V."/>
            <person name="Zhong S."/>
            <person name="Turgeon B.G."/>
        </authorList>
    </citation>
    <scope>NUCLEOTIDE SEQUENCE [LARGE SCALE GENOMIC DNA]</scope>
    <source>
        <strain evidence="8">28A</strain>
    </source>
</reference>
<dbReference type="InterPro" id="IPR000073">
    <property type="entry name" value="AB_hydrolase_1"/>
</dbReference>
<dbReference type="EMBL" id="KB908866">
    <property type="protein sequence ID" value="EOA81358.1"/>
    <property type="molecule type" value="Genomic_DNA"/>
</dbReference>
<evidence type="ECO:0000313" key="7">
    <source>
        <dbReference type="EMBL" id="EOA81358.1"/>
    </source>
</evidence>
<sequence length="451" mass="49998">MVSIKTLLLLPLTLFGVASARNCSTFLIETTITPRQGLFREIPIESNVDVGAFVSHFTKFQSNYTQELLEGYQTLEWTVNISAQYCQPHGKHSDTIQLLSHGVGFDKTYWDLDYEDHSYSYVNTALDAGYSTLAIDRLGVGNSTHGDPLNEVQAHAEVEALNEITLMLRNGDICQIGRPYDKVIHVGHSFGSIQSYWLSARYPENTDGVILTGFSAASQFLAYIIAGMNMHSARLNQPLRFGDASADNIRWVIHYHGGYKKVMWLLNEFLMQSGIDTKPSDEWSEILTTEIMDLVNEYVDFDSDDWKPVYSYHYPPGYMTTSCFTAFQYGFLQPGNYDVQLGLHAERTKQPVTTGELLTLASAPKSSSFTGPVLVINGENDVPFCGGNCYGQIEGANFSNIPEAVGMAFPSASAFFSYIQPNTGHGLNLHYNATAGYQVMQDFLAANGLSA</sequence>
<feature type="chain" id="PRO_5004343497" description="AB hydrolase-1 domain-containing protein" evidence="5">
    <location>
        <begin position="21"/>
        <end position="451"/>
    </location>
</feature>
<keyword evidence="3" id="KW-0843">Virulence</keyword>
<evidence type="ECO:0000259" key="6">
    <source>
        <dbReference type="Pfam" id="PF12697"/>
    </source>
</evidence>
<feature type="signal peptide" evidence="5">
    <location>
        <begin position="1"/>
        <end position="20"/>
    </location>
</feature>
<dbReference type="Proteomes" id="UP000016935">
    <property type="component" value="Unassembled WGS sequence"/>
</dbReference>
<name>R0JJ35_EXST2</name>
<proteinExistence type="inferred from homology"/>
<dbReference type="PANTHER" id="PTHR42886:SF87">
    <property type="entry name" value="AB HYDROLASE-1 DOMAIN-CONTAINING PROTEIN"/>
    <property type="match status" value="1"/>
</dbReference>
<evidence type="ECO:0000256" key="2">
    <source>
        <dbReference type="ARBA" id="ARBA00005668"/>
    </source>
</evidence>
<evidence type="ECO:0000256" key="5">
    <source>
        <dbReference type="SAM" id="SignalP"/>
    </source>
</evidence>
<accession>R0JJ35</accession>
<organism evidence="7 8">
    <name type="scientific">Exserohilum turcicum (strain 28A)</name>
    <name type="common">Northern leaf blight fungus</name>
    <name type="synonym">Setosphaeria turcica</name>
    <dbReference type="NCBI Taxonomy" id="671987"/>
    <lineage>
        <taxon>Eukaryota</taxon>
        <taxon>Fungi</taxon>
        <taxon>Dikarya</taxon>
        <taxon>Ascomycota</taxon>
        <taxon>Pezizomycotina</taxon>
        <taxon>Dothideomycetes</taxon>
        <taxon>Pleosporomycetidae</taxon>
        <taxon>Pleosporales</taxon>
        <taxon>Pleosporineae</taxon>
        <taxon>Pleosporaceae</taxon>
        <taxon>Exserohilum</taxon>
    </lineage>
</organism>
<dbReference type="Pfam" id="PF12697">
    <property type="entry name" value="Abhydrolase_6"/>
    <property type="match status" value="1"/>
</dbReference>
<dbReference type="AlphaFoldDB" id="R0JJ35"/>
<dbReference type="RefSeq" id="XP_008030715.1">
    <property type="nucleotide sequence ID" value="XM_008032524.1"/>
</dbReference>
<dbReference type="Gene3D" id="3.40.50.1820">
    <property type="entry name" value="alpha/beta hydrolase"/>
    <property type="match status" value="1"/>
</dbReference>
<keyword evidence="8" id="KW-1185">Reference proteome</keyword>
<keyword evidence="4" id="KW-0576">Peroxisome</keyword>
<evidence type="ECO:0000256" key="1">
    <source>
        <dbReference type="ARBA" id="ARBA00004275"/>
    </source>
</evidence>
<dbReference type="GeneID" id="19404912"/>
<protein>
    <recommendedName>
        <fullName evidence="6">AB hydrolase-1 domain-containing protein</fullName>
    </recommendedName>
</protein>
<gene>
    <name evidence="7" type="ORF">SETTUDRAFT_44300</name>
</gene>
<reference evidence="7 8" key="1">
    <citation type="journal article" date="2012" name="PLoS Pathog.">
        <title>Diverse lifestyles and strategies of plant pathogenesis encoded in the genomes of eighteen Dothideomycetes fungi.</title>
        <authorList>
            <person name="Ohm R.A."/>
            <person name="Feau N."/>
            <person name="Henrissat B."/>
            <person name="Schoch C.L."/>
            <person name="Horwitz B.A."/>
            <person name="Barry K.W."/>
            <person name="Condon B.J."/>
            <person name="Copeland A.C."/>
            <person name="Dhillon B."/>
            <person name="Glaser F."/>
            <person name="Hesse C.N."/>
            <person name="Kosti I."/>
            <person name="LaButti K."/>
            <person name="Lindquist E.A."/>
            <person name="Lucas S."/>
            <person name="Salamov A.A."/>
            <person name="Bradshaw R.E."/>
            <person name="Ciuffetti L."/>
            <person name="Hamelin R.C."/>
            <person name="Kema G.H.J."/>
            <person name="Lawrence C."/>
            <person name="Scott J.A."/>
            <person name="Spatafora J.W."/>
            <person name="Turgeon B.G."/>
            <person name="de Wit P.J.G.M."/>
            <person name="Zhong S."/>
            <person name="Goodwin S.B."/>
            <person name="Grigoriev I.V."/>
        </authorList>
    </citation>
    <scope>NUCLEOTIDE SEQUENCE [LARGE SCALE GENOMIC DNA]</scope>
    <source>
        <strain evidence="8">28A</strain>
    </source>
</reference>
<evidence type="ECO:0000256" key="3">
    <source>
        <dbReference type="ARBA" id="ARBA00023026"/>
    </source>
</evidence>
<dbReference type="PANTHER" id="PTHR42886">
    <property type="entry name" value="RE40534P-RELATED"/>
    <property type="match status" value="1"/>
</dbReference>
<feature type="domain" description="AB hydrolase-1" evidence="6">
    <location>
        <begin position="98"/>
        <end position="257"/>
    </location>
</feature>
<dbReference type="HOGENOM" id="CLU_034763_1_0_1"/>
<comment type="similarity">
    <text evidence="2">Belongs to the AB hydrolase superfamily. AKT2 hydrolase family.</text>
</comment>
<evidence type="ECO:0000256" key="4">
    <source>
        <dbReference type="ARBA" id="ARBA00023140"/>
    </source>
</evidence>
<dbReference type="SUPFAM" id="SSF53474">
    <property type="entry name" value="alpha/beta-Hydrolases"/>
    <property type="match status" value="1"/>
</dbReference>